<reference evidence="1 2" key="1">
    <citation type="journal article" date="2021" name="BMC Genomics">
        <title>Datura genome reveals duplications of psychoactive alkaloid biosynthetic genes and high mutation rate following tissue culture.</title>
        <authorList>
            <person name="Rajewski A."/>
            <person name="Carter-House D."/>
            <person name="Stajich J."/>
            <person name="Litt A."/>
        </authorList>
    </citation>
    <scope>NUCLEOTIDE SEQUENCE [LARGE SCALE GENOMIC DNA]</scope>
    <source>
        <strain evidence="1">AR-01</strain>
    </source>
</reference>
<comment type="caution">
    <text evidence="1">The sequence shown here is derived from an EMBL/GenBank/DDBJ whole genome shotgun (WGS) entry which is preliminary data.</text>
</comment>
<dbReference type="EMBL" id="JACEIK010008360">
    <property type="protein sequence ID" value="MCE3051301.1"/>
    <property type="molecule type" value="Genomic_DNA"/>
</dbReference>
<sequence>VAWIVNKVKENRGRETGWDLRNAGTNLQRSKSRAGSGLSKINSTYIWIAVRKCKSAATGPMQAQNAGCNVDLGVGIQAHFPIPMFHLHAADRHLRNAGPMQVLTTSWGLFPAPTTHLWAASQ</sequence>
<evidence type="ECO:0000313" key="1">
    <source>
        <dbReference type="EMBL" id="MCE3051301.1"/>
    </source>
</evidence>
<evidence type="ECO:0000313" key="2">
    <source>
        <dbReference type="Proteomes" id="UP000823775"/>
    </source>
</evidence>
<protein>
    <submittedName>
        <fullName evidence="1">Uncharacterized protein</fullName>
    </submittedName>
</protein>
<keyword evidence="2" id="KW-1185">Reference proteome</keyword>
<feature type="non-terminal residue" evidence="1">
    <location>
        <position position="1"/>
    </location>
</feature>
<gene>
    <name evidence="1" type="ORF">HAX54_049403</name>
</gene>
<accession>A0ABS8WMK6</accession>
<organism evidence="1 2">
    <name type="scientific">Datura stramonium</name>
    <name type="common">Jimsonweed</name>
    <name type="synonym">Common thornapple</name>
    <dbReference type="NCBI Taxonomy" id="4076"/>
    <lineage>
        <taxon>Eukaryota</taxon>
        <taxon>Viridiplantae</taxon>
        <taxon>Streptophyta</taxon>
        <taxon>Embryophyta</taxon>
        <taxon>Tracheophyta</taxon>
        <taxon>Spermatophyta</taxon>
        <taxon>Magnoliopsida</taxon>
        <taxon>eudicotyledons</taxon>
        <taxon>Gunneridae</taxon>
        <taxon>Pentapetalae</taxon>
        <taxon>asterids</taxon>
        <taxon>lamiids</taxon>
        <taxon>Solanales</taxon>
        <taxon>Solanaceae</taxon>
        <taxon>Solanoideae</taxon>
        <taxon>Datureae</taxon>
        <taxon>Datura</taxon>
    </lineage>
</organism>
<name>A0ABS8WMK6_DATST</name>
<dbReference type="Proteomes" id="UP000823775">
    <property type="component" value="Unassembled WGS sequence"/>
</dbReference>
<proteinExistence type="predicted"/>
<feature type="non-terminal residue" evidence="1">
    <location>
        <position position="122"/>
    </location>
</feature>